<evidence type="ECO:0000313" key="2">
    <source>
        <dbReference type="EMBL" id="MBN8662443.1"/>
    </source>
</evidence>
<evidence type="ECO:0000256" key="1">
    <source>
        <dbReference type="SAM" id="Phobius"/>
    </source>
</evidence>
<organism evidence="2 3">
    <name type="scientific">Candidatus Obscuribacter phosphatis</name>
    <dbReference type="NCBI Taxonomy" id="1906157"/>
    <lineage>
        <taxon>Bacteria</taxon>
        <taxon>Bacillati</taxon>
        <taxon>Candidatus Melainabacteria</taxon>
        <taxon>Candidatus Obscuribacterales</taxon>
        <taxon>Candidatus Obscuribacteraceae</taxon>
        <taxon>Candidatus Obscuribacter</taxon>
    </lineage>
</organism>
<evidence type="ECO:0000313" key="3">
    <source>
        <dbReference type="Proteomes" id="UP000664277"/>
    </source>
</evidence>
<sequence length="103" mass="11582">MSNKLLLTYLIVLTAVQCVIAPLSLVASAMASQLFVHATVANRYLIWLVFLCIASYGPVSFFSLLMAWWAYRKQMTAYRVISYSIAPFLNLIVLVTAACQLHY</sequence>
<accession>A0A8J7TPW2</accession>
<feature type="transmembrane region" description="Helical" evidence="1">
    <location>
        <begin position="80"/>
        <end position="98"/>
    </location>
</feature>
<dbReference type="Proteomes" id="UP000664277">
    <property type="component" value="Unassembled WGS sequence"/>
</dbReference>
<dbReference type="EMBL" id="JAFLCK010000039">
    <property type="protein sequence ID" value="MBN8662443.1"/>
    <property type="molecule type" value="Genomic_DNA"/>
</dbReference>
<comment type="caution">
    <text evidence="2">The sequence shown here is derived from an EMBL/GenBank/DDBJ whole genome shotgun (WGS) entry which is preliminary data.</text>
</comment>
<feature type="transmembrane region" description="Helical" evidence="1">
    <location>
        <begin position="44"/>
        <end position="68"/>
    </location>
</feature>
<keyword evidence="1" id="KW-0472">Membrane</keyword>
<name>A0A8J7TPW2_9BACT</name>
<dbReference type="AlphaFoldDB" id="A0A8J7TPW2"/>
<protein>
    <submittedName>
        <fullName evidence="2">Uncharacterized protein</fullName>
    </submittedName>
</protein>
<proteinExistence type="predicted"/>
<keyword evidence="1" id="KW-1133">Transmembrane helix</keyword>
<gene>
    <name evidence="2" type="ORF">J0M35_18885</name>
</gene>
<reference evidence="2" key="1">
    <citation type="submission" date="2021-02" db="EMBL/GenBank/DDBJ databases">
        <title>Genome-Resolved Metagenomics of a Microbial Community Performing Photosynthetic Biological Nutrient Removal.</title>
        <authorList>
            <person name="Mcdaniel E.A."/>
        </authorList>
    </citation>
    <scope>NUCLEOTIDE SEQUENCE</scope>
    <source>
        <strain evidence="2">UWPOB_OBS1</strain>
    </source>
</reference>
<keyword evidence="1" id="KW-0812">Transmembrane</keyword>